<name>A0A8J5XE10_DIALT</name>
<keyword evidence="6" id="KW-1133">Transmembrane helix</keyword>
<dbReference type="Gene3D" id="3.90.180.10">
    <property type="entry name" value="Medium-chain alcohol dehydrogenases, catalytic domain"/>
    <property type="match status" value="1"/>
</dbReference>
<dbReference type="Gene3D" id="3.40.50.720">
    <property type="entry name" value="NAD(P)-binding Rossmann-like Domain"/>
    <property type="match status" value="1"/>
</dbReference>
<dbReference type="FunFam" id="3.40.50.720:FF:000022">
    <property type="entry name" value="Cinnamyl alcohol dehydrogenase"/>
    <property type="match status" value="1"/>
</dbReference>
<comment type="caution">
    <text evidence="8">The sequence shown here is derived from an EMBL/GenBank/DDBJ whole genome shotgun (WGS) entry which is preliminary data.</text>
</comment>
<dbReference type="InterPro" id="IPR020843">
    <property type="entry name" value="ER"/>
</dbReference>
<dbReference type="OrthoDB" id="1879366at2759"/>
<keyword evidence="4" id="KW-0560">Oxidoreductase</keyword>
<evidence type="ECO:0000256" key="6">
    <source>
        <dbReference type="SAM" id="Phobius"/>
    </source>
</evidence>
<protein>
    <recommendedName>
        <fullName evidence="7">Enoyl reductase (ER) domain-containing protein</fullName>
    </recommendedName>
</protein>
<dbReference type="Pfam" id="PF00107">
    <property type="entry name" value="ADH_zinc_N"/>
    <property type="match status" value="1"/>
</dbReference>
<dbReference type="SUPFAM" id="SSF51735">
    <property type="entry name" value="NAD(P)-binding Rossmann-fold domains"/>
    <property type="match status" value="1"/>
</dbReference>
<accession>A0A8J5XE10</accession>
<keyword evidence="2 5" id="KW-0479">Metal-binding</keyword>
<dbReference type="GO" id="GO:0016616">
    <property type="term" value="F:oxidoreductase activity, acting on the CH-OH group of donors, NAD or NADP as acceptor"/>
    <property type="evidence" value="ECO:0007669"/>
    <property type="project" value="InterPro"/>
</dbReference>
<organism evidence="8 9">
    <name type="scientific">Diacronema lutheri</name>
    <name type="common">Unicellular marine alga</name>
    <name type="synonym">Monochrysis lutheri</name>
    <dbReference type="NCBI Taxonomy" id="2081491"/>
    <lineage>
        <taxon>Eukaryota</taxon>
        <taxon>Haptista</taxon>
        <taxon>Haptophyta</taxon>
        <taxon>Pavlovophyceae</taxon>
        <taxon>Pavlovales</taxon>
        <taxon>Pavlovaceae</taxon>
        <taxon>Diacronema</taxon>
    </lineage>
</organism>
<keyword evidence="6" id="KW-0472">Membrane</keyword>
<evidence type="ECO:0000313" key="8">
    <source>
        <dbReference type="EMBL" id="KAG8461025.1"/>
    </source>
</evidence>
<dbReference type="SMART" id="SM00829">
    <property type="entry name" value="PKS_ER"/>
    <property type="match status" value="1"/>
</dbReference>
<evidence type="ECO:0000256" key="5">
    <source>
        <dbReference type="RuleBase" id="RU361277"/>
    </source>
</evidence>
<dbReference type="InterPro" id="IPR036291">
    <property type="entry name" value="NAD(P)-bd_dom_sf"/>
</dbReference>
<dbReference type="InterPro" id="IPR011032">
    <property type="entry name" value="GroES-like_sf"/>
</dbReference>
<comment type="cofactor">
    <cofactor evidence="1 5">
        <name>Zn(2+)</name>
        <dbReference type="ChEBI" id="CHEBI:29105"/>
    </cofactor>
</comment>
<dbReference type="Pfam" id="PF08240">
    <property type="entry name" value="ADH_N"/>
    <property type="match status" value="1"/>
</dbReference>
<dbReference type="Proteomes" id="UP000751190">
    <property type="component" value="Unassembled WGS sequence"/>
</dbReference>
<evidence type="ECO:0000313" key="9">
    <source>
        <dbReference type="Proteomes" id="UP000751190"/>
    </source>
</evidence>
<evidence type="ECO:0000256" key="4">
    <source>
        <dbReference type="ARBA" id="ARBA00023002"/>
    </source>
</evidence>
<dbReference type="InterPro" id="IPR013149">
    <property type="entry name" value="ADH-like_C"/>
</dbReference>
<evidence type="ECO:0000256" key="3">
    <source>
        <dbReference type="ARBA" id="ARBA00022833"/>
    </source>
</evidence>
<comment type="similarity">
    <text evidence="5">Belongs to the zinc-containing alcohol dehydrogenase family.</text>
</comment>
<dbReference type="AlphaFoldDB" id="A0A8J5XE10"/>
<keyword evidence="6" id="KW-0812">Transmembrane</keyword>
<dbReference type="SUPFAM" id="SSF50129">
    <property type="entry name" value="GroES-like"/>
    <property type="match status" value="1"/>
</dbReference>
<evidence type="ECO:0000256" key="2">
    <source>
        <dbReference type="ARBA" id="ARBA00022723"/>
    </source>
</evidence>
<keyword evidence="9" id="KW-1185">Reference proteome</keyword>
<dbReference type="OMA" id="EAIFPMV"/>
<gene>
    <name evidence="8" type="ORF">KFE25_003594</name>
</gene>
<evidence type="ECO:0000256" key="1">
    <source>
        <dbReference type="ARBA" id="ARBA00001947"/>
    </source>
</evidence>
<dbReference type="EMBL" id="JAGTXO010000028">
    <property type="protein sequence ID" value="KAG8461025.1"/>
    <property type="molecule type" value="Genomic_DNA"/>
</dbReference>
<sequence>MSLECICLQSRSSRCVFEPVRVARHQPGEHDVTIDVKFCGVCHSDVHVAKNDFLETKFPVVPGHEIAGVVAAVGARVTKFRVGDHVGVGFFVDSCLECAPCKRGDEHFCSATFTPTFNGKPAHGRAGAGVTKGGYSTAMVVDERFAIALPKALPLERAGPLLCAGVTMYAPLVKWRVGPGSRVGINGLGGLGTIGVKLAKALGAHVTVITRSARKERQARAAGADAIVLSSDAASIKAAARSLDLVVDTVSVRHDLKVSALAPGGLIDLLAVDGVWCYCGLILDMLDVQPVRLLQHQLSLTATQIGGIALTQRCVDFCAKHAILPEVEVVEATPAQLSAVYEKLDGGNDAGVRYVLDIGNTLNASVFEQPRARAPKLVSGWRVGAQIALILNRAALARIEEFVLEHTAAIAGGVGAALFAAVAAFVIPPLASRIRG</sequence>
<dbReference type="GO" id="GO:0008270">
    <property type="term" value="F:zinc ion binding"/>
    <property type="evidence" value="ECO:0007669"/>
    <property type="project" value="InterPro"/>
</dbReference>
<dbReference type="InterPro" id="IPR047109">
    <property type="entry name" value="CAD-like"/>
</dbReference>
<keyword evidence="3 5" id="KW-0862">Zinc</keyword>
<evidence type="ECO:0000259" key="7">
    <source>
        <dbReference type="SMART" id="SM00829"/>
    </source>
</evidence>
<proteinExistence type="inferred from homology"/>
<dbReference type="CDD" id="cd05283">
    <property type="entry name" value="CAD1"/>
    <property type="match status" value="1"/>
</dbReference>
<feature type="transmembrane region" description="Helical" evidence="6">
    <location>
        <begin position="408"/>
        <end position="431"/>
    </location>
</feature>
<feature type="domain" description="Enoyl reductase (ER)" evidence="7">
    <location>
        <begin position="10"/>
        <end position="356"/>
    </location>
</feature>
<reference evidence="8" key="1">
    <citation type="submission" date="2021-05" db="EMBL/GenBank/DDBJ databases">
        <title>The genome of the haptophyte Pavlova lutheri (Diacronema luteri, Pavlovales) - a model for lipid biosynthesis in eukaryotic algae.</title>
        <authorList>
            <person name="Hulatt C.J."/>
            <person name="Posewitz M.C."/>
        </authorList>
    </citation>
    <scope>NUCLEOTIDE SEQUENCE</scope>
    <source>
        <strain evidence="8">NIVA-4/92</strain>
    </source>
</reference>
<dbReference type="InterPro" id="IPR002328">
    <property type="entry name" value="ADH_Zn_CS"/>
</dbReference>
<dbReference type="InterPro" id="IPR013154">
    <property type="entry name" value="ADH-like_N"/>
</dbReference>
<dbReference type="PANTHER" id="PTHR42683">
    <property type="entry name" value="ALDEHYDE REDUCTASE"/>
    <property type="match status" value="1"/>
</dbReference>
<dbReference type="PROSITE" id="PS00059">
    <property type="entry name" value="ADH_ZINC"/>
    <property type="match status" value="1"/>
</dbReference>